<evidence type="ECO:0000259" key="5">
    <source>
        <dbReference type="Pfam" id="PF04542"/>
    </source>
</evidence>
<dbReference type="GO" id="GO:0006352">
    <property type="term" value="P:DNA-templated transcription initiation"/>
    <property type="evidence" value="ECO:0007669"/>
    <property type="project" value="InterPro"/>
</dbReference>
<feature type="domain" description="RNA polymerase sigma-70 region 2" evidence="5">
    <location>
        <begin position="9"/>
        <end position="75"/>
    </location>
</feature>
<dbReference type="InterPro" id="IPR036388">
    <property type="entry name" value="WH-like_DNA-bd_sf"/>
</dbReference>
<dbReference type="GO" id="GO:0016987">
    <property type="term" value="F:sigma factor activity"/>
    <property type="evidence" value="ECO:0007669"/>
    <property type="project" value="UniProtKB-KW"/>
</dbReference>
<accession>A0A7V4E530</accession>
<reference evidence="7" key="1">
    <citation type="journal article" date="2020" name="mSystems">
        <title>Genome- and Community-Level Interaction Insights into Carbon Utilization and Element Cycling Functions of Hydrothermarchaeota in Hydrothermal Sediment.</title>
        <authorList>
            <person name="Zhou Z."/>
            <person name="Liu Y."/>
            <person name="Xu W."/>
            <person name="Pan J."/>
            <person name="Luo Z.H."/>
            <person name="Li M."/>
        </authorList>
    </citation>
    <scope>NUCLEOTIDE SEQUENCE [LARGE SCALE GENOMIC DNA]</scope>
    <source>
        <strain evidence="7">SpSt-69</strain>
    </source>
</reference>
<dbReference type="InterPro" id="IPR013249">
    <property type="entry name" value="RNA_pol_sigma70_r4_t2"/>
</dbReference>
<comment type="caution">
    <text evidence="7">The sequence shown here is derived from an EMBL/GenBank/DDBJ whole genome shotgun (WGS) entry which is preliminary data.</text>
</comment>
<dbReference type="Gene3D" id="1.10.10.10">
    <property type="entry name" value="Winged helix-like DNA-binding domain superfamily/Winged helix DNA-binding domain"/>
    <property type="match status" value="1"/>
</dbReference>
<dbReference type="Pfam" id="PF08281">
    <property type="entry name" value="Sigma70_r4_2"/>
    <property type="match status" value="1"/>
</dbReference>
<evidence type="ECO:0000256" key="3">
    <source>
        <dbReference type="ARBA" id="ARBA00023082"/>
    </source>
</evidence>
<dbReference type="InterPro" id="IPR039425">
    <property type="entry name" value="RNA_pol_sigma-70-like"/>
</dbReference>
<feature type="domain" description="RNA polymerase sigma factor 70 region 4 type 2" evidence="6">
    <location>
        <begin position="106"/>
        <end position="157"/>
    </location>
</feature>
<dbReference type="PANTHER" id="PTHR43133:SF51">
    <property type="entry name" value="RNA POLYMERASE SIGMA FACTOR"/>
    <property type="match status" value="1"/>
</dbReference>
<organism evidence="7">
    <name type="scientific">candidate division WOR-3 bacterium</name>
    <dbReference type="NCBI Taxonomy" id="2052148"/>
    <lineage>
        <taxon>Bacteria</taxon>
        <taxon>Bacteria division WOR-3</taxon>
    </lineage>
</organism>
<dbReference type="SUPFAM" id="SSF88946">
    <property type="entry name" value="Sigma2 domain of RNA polymerase sigma factors"/>
    <property type="match status" value="1"/>
</dbReference>
<evidence type="ECO:0000313" key="7">
    <source>
        <dbReference type="EMBL" id="HGL16904.1"/>
    </source>
</evidence>
<dbReference type="InterPro" id="IPR014284">
    <property type="entry name" value="RNA_pol_sigma-70_dom"/>
</dbReference>
<dbReference type="InterPro" id="IPR013324">
    <property type="entry name" value="RNA_pol_sigma_r3/r4-like"/>
</dbReference>
<evidence type="ECO:0000256" key="1">
    <source>
        <dbReference type="ARBA" id="ARBA00010641"/>
    </source>
</evidence>
<dbReference type="AlphaFoldDB" id="A0A7V4E530"/>
<gene>
    <name evidence="7" type="ORF">ENU66_00965</name>
</gene>
<comment type="similarity">
    <text evidence="1">Belongs to the sigma-70 factor family. ECF subfamily.</text>
</comment>
<evidence type="ECO:0000256" key="2">
    <source>
        <dbReference type="ARBA" id="ARBA00023015"/>
    </source>
</evidence>
<dbReference type="PANTHER" id="PTHR43133">
    <property type="entry name" value="RNA POLYMERASE ECF-TYPE SIGMA FACTO"/>
    <property type="match status" value="1"/>
</dbReference>
<dbReference type="GO" id="GO:0003677">
    <property type="term" value="F:DNA binding"/>
    <property type="evidence" value="ECO:0007669"/>
    <property type="project" value="InterPro"/>
</dbReference>
<proteinExistence type="inferred from homology"/>
<dbReference type="InterPro" id="IPR007627">
    <property type="entry name" value="RNA_pol_sigma70_r2"/>
</dbReference>
<sequence length="169" mass="19992">MAVRFEEVYSDYKEMVFNYVFWRLNDYDEAVDLTQEIFIKIYKNLGKFKGESSIKTWVMSIAINHVNDFFRKKKKFNPLYFEEYANDDSIDDPGPLEEMDLEDAVKVERALEKLKDWEREILTLYYMEGFQYEEIARLLNIPIGTVKSRLNNAKKSLKKVLTGGVINGK</sequence>
<dbReference type="NCBIfam" id="TIGR02937">
    <property type="entry name" value="sigma70-ECF"/>
    <property type="match status" value="1"/>
</dbReference>
<dbReference type="EMBL" id="DTDJ01000011">
    <property type="protein sequence ID" value="HGL16904.1"/>
    <property type="molecule type" value="Genomic_DNA"/>
</dbReference>
<keyword evidence="3" id="KW-0731">Sigma factor</keyword>
<evidence type="ECO:0000259" key="6">
    <source>
        <dbReference type="Pfam" id="PF08281"/>
    </source>
</evidence>
<protein>
    <submittedName>
        <fullName evidence="7">RNA polymerase sigma factor</fullName>
    </submittedName>
</protein>
<keyword evidence="2" id="KW-0805">Transcription regulation</keyword>
<dbReference type="Pfam" id="PF04542">
    <property type="entry name" value="Sigma70_r2"/>
    <property type="match status" value="1"/>
</dbReference>
<dbReference type="InterPro" id="IPR013325">
    <property type="entry name" value="RNA_pol_sigma_r2"/>
</dbReference>
<keyword evidence="4" id="KW-0804">Transcription</keyword>
<dbReference type="Gene3D" id="1.10.1740.10">
    <property type="match status" value="1"/>
</dbReference>
<name>A0A7V4E530_UNCW3</name>
<dbReference type="SUPFAM" id="SSF88659">
    <property type="entry name" value="Sigma3 and sigma4 domains of RNA polymerase sigma factors"/>
    <property type="match status" value="1"/>
</dbReference>
<dbReference type="CDD" id="cd06171">
    <property type="entry name" value="Sigma70_r4"/>
    <property type="match status" value="1"/>
</dbReference>
<evidence type="ECO:0000256" key="4">
    <source>
        <dbReference type="ARBA" id="ARBA00023163"/>
    </source>
</evidence>